<organism evidence="1 2">
    <name type="scientific">Eragrostis curvula</name>
    <name type="common">weeping love grass</name>
    <dbReference type="NCBI Taxonomy" id="38414"/>
    <lineage>
        <taxon>Eukaryota</taxon>
        <taxon>Viridiplantae</taxon>
        <taxon>Streptophyta</taxon>
        <taxon>Embryophyta</taxon>
        <taxon>Tracheophyta</taxon>
        <taxon>Spermatophyta</taxon>
        <taxon>Magnoliopsida</taxon>
        <taxon>Liliopsida</taxon>
        <taxon>Poales</taxon>
        <taxon>Poaceae</taxon>
        <taxon>PACMAD clade</taxon>
        <taxon>Chloridoideae</taxon>
        <taxon>Eragrostideae</taxon>
        <taxon>Eragrostidinae</taxon>
        <taxon>Eragrostis</taxon>
    </lineage>
</organism>
<protein>
    <submittedName>
        <fullName evidence="1">Uncharacterized protein</fullName>
    </submittedName>
</protein>
<evidence type="ECO:0000313" key="2">
    <source>
        <dbReference type="Proteomes" id="UP000324897"/>
    </source>
</evidence>
<comment type="caution">
    <text evidence="1">The sequence shown here is derived from an EMBL/GenBank/DDBJ whole genome shotgun (WGS) entry which is preliminary data.</text>
</comment>
<dbReference type="EMBL" id="RWGY01000039">
    <property type="protein sequence ID" value="TVU11463.1"/>
    <property type="molecule type" value="Genomic_DNA"/>
</dbReference>
<dbReference type="Proteomes" id="UP000324897">
    <property type="component" value="Chromosome 3"/>
</dbReference>
<dbReference type="Gramene" id="TVU11463">
    <property type="protein sequence ID" value="TVU11463"/>
    <property type="gene ID" value="EJB05_45049"/>
</dbReference>
<evidence type="ECO:0000313" key="1">
    <source>
        <dbReference type="EMBL" id="TVU11463.1"/>
    </source>
</evidence>
<sequence>MFGHQHCTASTPVCQLRSAQRSPLATARFLGGCGDRRPASSSAPGFRGAHCWPRRFFSASWLPAFLRLFYRRRVIWLF</sequence>
<proteinExistence type="predicted"/>
<keyword evidence="2" id="KW-1185">Reference proteome</keyword>
<reference evidence="1 2" key="1">
    <citation type="journal article" date="2019" name="Sci. Rep.">
        <title>A high-quality genome of Eragrostis curvula grass provides insights into Poaceae evolution and supports new strategies to enhance forage quality.</title>
        <authorList>
            <person name="Carballo J."/>
            <person name="Santos B.A.C.M."/>
            <person name="Zappacosta D."/>
            <person name="Garbus I."/>
            <person name="Selva J.P."/>
            <person name="Gallo C.A."/>
            <person name="Diaz A."/>
            <person name="Albertini E."/>
            <person name="Caccamo M."/>
            <person name="Echenique V."/>
        </authorList>
    </citation>
    <scope>NUCLEOTIDE SEQUENCE [LARGE SCALE GENOMIC DNA]</scope>
    <source>
        <strain evidence="2">cv. Victoria</strain>
        <tissue evidence="1">Leaf</tissue>
    </source>
</reference>
<accession>A0A5J9TJ76</accession>
<dbReference type="AlphaFoldDB" id="A0A5J9TJ76"/>
<feature type="non-terminal residue" evidence="1">
    <location>
        <position position="1"/>
    </location>
</feature>
<gene>
    <name evidence="1" type="ORF">EJB05_45049</name>
</gene>
<name>A0A5J9TJ76_9POAL</name>